<proteinExistence type="predicted"/>
<dbReference type="InterPro" id="IPR052517">
    <property type="entry name" value="GlcG_carb_metab_protein"/>
</dbReference>
<dbReference type="PANTHER" id="PTHR34309:SF10">
    <property type="entry name" value="SLR1406 PROTEIN"/>
    <property type="match status" value="1"/>
</dbReference>
<dbReference type="PANTHER" id="PTHR34309">
    <property type="entry name" value="SLR1406 PROTEIN"/>
    <property type="match status" value="1"/>
</dbReference>
<dbReference type="Gene3D" id="3.30.450.150">
    <property type="entry name" value="Haem-degrading domain"/>
    <property type="match status" value="1"/>
</dbReference>
<dbReference type="Pfam" id="PF03928">
    <property type="entry name" value="HbpS-like"/>
    <property type="match status" value="1"/>
</dbReference>
<keyword evidence="2" id="KW-1185">Reference proteome</keyword>
<dbReference type="Proteomes" id="UP001310386">
    <property type="component" value="Unassembled WGS sequence"/>
</dbReference>
<evidence type="ECO:0000313" key="1">
    <source>
        <dbReference type="EMBL" id="MEB3100108.1"/>
    </source>
</evidence>
<name>A0ABU5ZC59_9BACL</name>
<organism evidence="1 2">
    <name type="scientific">Ferviditalea candida</name>
    <dbReference type="NCBI Taxonomy" id="3108399"/>
    <lineage>
        <taxon>Bacteria</taxon>
        <taxon>Bacillati</taxon>
        <taxon>Bacillota</taxon>
        <taxon>Bacilli</taxon>
        <taxon>Bacillales</taxon>
        <taxon>Paenibacillaceae</taxon>
        <taxon>Ferviditalea</taxon>
    </lineage>
</organism>
<comment type="caution">
    <text evidence="1">The sequence shown here is derived from an EMBL/GenBank/DDBJ whole genome shotgun (WGS) entry which is preliminary data.</text>
</comment>
<dbReference type="RefSeq" id="WP_371752222.1">
    <property type="nucleotide sequence ID" value="NZ_JAYJLD010000001.1"/>
</dbReference>
<evidence type="ECO:0000313" key="2">
    <source>
        <dbReference type="Proteomes" id="UP001310386"/>
    </source>
</evidence>
<dbReference type="InterPro" id="IPR005624">
    <property type="entry name" value="PduO/GlcC-like"/>
</dbReference>
<reference evidence="1" key="1">
    <citation type="submission" date="2023-12" db="EMBL/GenBank/DDBJ databases">
        <title>Fervidustalea candida gen. nov., sp. nov., a novel member of the family Paenibacillaceae isolated from a geothermal area.</title>
        <authorList>
            <person name="Li W.-J."/>
            <person name="Jiao J.-Y."/>
            <person name="Chen Y."/>
        </authorList>
    </citation>
    <scope>NUCLEOTIDE SEQUENCE</scope>
    <source>
        <strain evidence="1">SYSU GA230002</strain>
    </source>
</reference>
<sequence length="139" mass="14445">MLTLKEAQIIAEKAVEKARSMGLPALSIAVLDESGQIKLLLKEDGATLLRNDIACGKAWGALAMGFSSRQLGLRFADRPQFMNSLISISGGKFVPVPGGVLIKKQGQVIGSVGVSGASSDEDELCAVEGIAAADFEAVI</sequence>
<gene>
    <name evidence="1" type="ORF">VF724_00310</name>
</gene>
<accession>A0ABU5ZC59</accession>
<protein>
    <submittedName>
        <fullName evidence="1">Heme-binding protein</fullName>
    </submittedName>
</protein>
<dbReference type="EMBL" id="JAYJLD010000001">
    <property type="protein sequence ID" value="MEB3100108.1"/>
    <property type="molecule type" value="Genomic_DNA"/>
</dbReference>
<dbReference type="SUPFAM" id="SSF143744">
    <property type="entry name" value="GlcG-like"/>
    <property type="match status" value="1"/>
</dbReference>
<dbReference type="InterPro" id="IPR038084">
    <property type="entry name" value="PduO/GlcC-like_sf"/>
</dbReference>